<accession>A0A6S7KL91</accession>
<dbReference type="PANTHER" id="PTHR33198:SF20">
    <property type="entry name" value="RETROTRANSPOSON GAG DOMAIN-CONTAINING PROTEIN"/>
    <property type="match status" value="1"/>
</dbReference>
<evidence type="ECO:0000313" key="1">
    <source>
        <dbReference type="EMBL" id="CAB4045747.1"/>
    </source>
</evidence>
<sequence>MKYEIFDNLPDSEEAKDYKTALKLLTDYFSPKKNKTFEIYKFRQAQQLDSESVDKFYTRLRQLASTCEFTNTDDEIRSQIIQRCSSKKLRENALRDDNMTLA</sequence>
<dbReference type="Proteomes" id="UP001152795">
    <property type="component" value="Unassembled WGS sequence"/>
</dbReference>
<dbReference type="PANTHER" id="PTHR33198">
    <property type="entry name" value="ANK_REP_REGION DOMAIN-CONTAINING PROTEIN-RELATED"/>
    <property type="match status" value="1"/>
</dbReference>
<dbReference type="AlphaFoldDB" id="A0A6S7KL91"/>
<evidence type="ECO:0000313" key="2">
    <source>
        <dbReference type="Proteomes" id="UP001152795"/>
    </source>
</evidence>
<dbReference type="OrthoDB" id="10060843at2759"/>
<comment type="caution">
    <text evidence="1">The sequence shown here is derived from an EMBL/GenBank/DDBJ whole genome shotgun (WGS) entry which is preliminary data.</text>
</comment>
<keyword evidence="2" id="KW-1185">Reference proteome</keyword>
<dbReference type="EMBL" id="CACRXK020041612">
    <property type="protein sequence ID" value="CAB4045747.1"/>
    <property type="molecule type" value="Genomic_DNA"/>
</dbReference>
<gene>
    <name evidence="1" type="ORF">PACLA_8A074374</name>
</gene>
<name>A0A6S7KL91_PARCT</name>
<protein>
    <submittedName>
        <fullName evidence="1">Uncharacterized protein</fullName>
    </submittedName>
</protein>
<reference evidence="1" key="1">
    <citation type="submission" date="2020-04" db="EMBL/GenBank/DDBJ databases">
        <authorList>
            <person name="Alioto T."/>
            <person name="Alioto T."/>
            <person name="Gomez Garrido J."/>
        </authorList>
    </citation>
    <scope>NUCLEOTIDE SEQUENCE</scope>
    <source>
        <strain evidence="1">A484AB</strain>
    </source>
</reference>
<organism evidence="1 2">
    <name type="scientific">Paramuricea clavata</name>
    <name type="common">Red gorgonian</name>
    <name type="synonym">Violescent sea-whip</name>
    <dbReference type="NCBI Taxonomy" id="317549"/>
    <lineage>
        <taxon>Eukaryota</taxon>
        <taxon>Metazoa</taxon>
        <taxon>Cnidaria</taxon>
        <taxon>Anthozoa</taxon>
        <taxon>Octocorallia</taxon>
        <taxon>Malacalcyonacea</taxon>
        <taxon>Plexauridae</taxon>
        <taxon>Paramuricea</taxon>
    </lineage>
</organism>
<proteinExistence type="predicted"/>